<protein>
    <submittedName>
        <fullName evidence="2">Uncharacterized protein</fullName>
    </submittedName>
</protein>
<gene>
    <name evidence="2" type="ORF">TSAR_004649</name>
</gene>
<feature type="region of interest" description="Disordered" evidence="1">
    <location>
        <begin position="177"/>
        <end position="200"/>
    </location>
</feature>
<feature type="compositionally biased region" description="Polar residues" evidence="1">
    <location>
        <begin position="110"/>
        <end position="128"/>
    </location>
</feature>
<name>A0A232EPT7_9HYME</name>
<keyword evidence="3" id="KW-1185">Reference proteome</keyword>
<dbReference type="EMBL" id="NNAY01002873">
    <property type="protein sequence ID" value="OXU20399.1"/>
    <property type="molecule type" value="Genomic_DNA"/>
</dbReference>
<dbReference type="AlphaFoldDB" id="A0A232EPT7"/>
<organism evidence="2 3">
    <name type="scientific">Trichomalopsis sarcophagae</name>
    <dbReference type="NCBI Taxonomy" id="543379"/>
    <lineage>
        <taxon>Eukaryota</taxon>
        <taxon>Metazoa</taxon>
        <taxon>Ecdysozoa</taxon>
        <taxon>Arthropoda</taxon>
        <taxon>Hexapoda</taxon>
        <taxon>Insecta</taxon>
        <taxon>Pterygota</taxon>
        <taxon>Neoptera</taxon>
        <taxon>Endopterygota</taxon>
        <taxon>Hymenoptera</taxon>
        <taxon>Apocrita</taxon>
        <taxon>Proctotrupomorpha</taxon>
        <taxon>Chalcidoidea</taxon>
        <taxon>Pteromalidae</taxon>
        <taxon>Pteromalinae</taxon>
        <taxon>Trichomalopsis</taxon>
    </lineage>
</organism>
<dbReference type="Proteomes" id="UP000215335">
    <property type="component" value="Unassembled WGS sequence"/>
</dbReference>
<evidence type="ECO:0000313" key="2">
    <source>
        <dbReference type="EMBL" id="OXU20399.1"/>
    </source>
</evidence>
<evidence type="ECO:0000256" key="1">
    <source>
        <dbReference type="SAM" id="MobiDB-lite"/>
    </source>
</evidence>
<sequence>MPATIKKYVSADDEGDNFEEISEAQELKKVNVDVQMKKKVAQKGRDERVLEKLKKCFEVPVLLDSQNRVDDLRYTNNRNVNVVRNVRIQFEDFMLSKDKASQNKDDSQKENASSPINSQNARSSPLSSNLNNFVSTNTCKKCLFGRFSSDGLQLLKNNNAVPPPVPSAGTINFENLFRNSEEEDPRRRRPSGSEDSNGNHKIIKVLNWQDDGDSAAVNRSVTPTVPLENLDNNTANLDDNVNDEVHDNQYEVIPNNNNVDQNEEQISDSEGECISFIQFVLECISYYEKAIEGHALPEKEKRYTVSETGENQMGLLQVEKPLYFVGGLDIHLWGGPRQLANKVLDLSKVKENIPGRSPVVVIKANLLRLQINRKLEIYELKKKNDKQKRSEKR</sequence>
<reference evidence="2 3" key="1">
    <citation type="journal article" date="2017" name="Curr. Biol.">
        <title>The Evolution of Venom by Co-option of Single-Copy Genes.</title>
        <authorList>
            <person name="Martinson E.O."/>
            <person name="Mrinalini"/>
            <person name="Kelkar Y.D."/>
            <person name="Chang C.H."/>
            <person name="Werren J.H."/>
        </authorList>
    </citation>
    <scope>NUCLEOTIDE SEQUENCE [LARGE SCALE GENOMIC DNA]</scope>
    <source>
        <strain evidence="2 3">Alberta</strain>
        <tissue evidence="2">Whole body</tissue>
    </source>
</reference>
<accession>A0A232EPT7</accession>
<feature type="compositionally biased region" description="Basic and acidic residues" evidence="1">
    <location>
        <begin position="98"/>
        <end position="109"/>
    </location>
</feature>
<feature type="region of interest" description="Disordered" evidence="1">
    <location>
        <begin position="98"/>
        <end position="128"/>
    </location>
</feature>
<comment type="caution">
    <text evidence="2">The sequence shown here is derived from an EMBL/GenBank/DDBJ whole genome shotgun (WGS) entry which is preliminary data.</text>
</comment>
<proteinExistence type="predicted"/>
<evidence type="ECO:0000313" key="3">
    <source>
        <dbReference type="Proteomes" id="UP000215335"/>
    </source>
</evidence>
<dbReference type="OrthoDB" id="10460776at2759"/>